<accession>A0ABT3QHL6</accession>
<dbReference type="InterPro" id="IPR029044">
    <property type="entry name" value="Nucleotide-diphossugar_trans"/>
</dbReference>
<evidence type="ECO:0000313" key="1">
    <source>
        <dbReference type="EMBL" id="MCX2564783.1"/>
    </source>
</evidence>
<keyword evidence="2" id="KW-1185">Reference proteome</keyword>
<dbReference type="RefSeq" id="WP_173560406.1">
    <property type="nucleotide sequence ID" value="NZ_JAPIUZ010000014.1"/>
</dbReference>
<protein>
    <submittedName>
        <fullName evidence="1">Glycosyltransferase family A protein</fullName>
    </submittedName>
</protein>
<dbReference type="SUPFAM" id="SSF53448">
    <property type="entry name" value="Nucleotide-diphospho-sugar transferases"/>
    <property type="match status" value="1"/>
</dbReference>
<dbReference type="Gene3D" id="3.90.550.10">
    <property type="entry name" value="Spore Coat Polysaccharide Biosynthesis Protein SpsA, Chain A"/>
    <property type="match status" value="1"/>
</dbReference>
<sequence>MSEEVIIIIRHKKGRKRLLKRSLDSVKNQTYENISLSVLCMDFSKNDLKDNSYLSELNLDFSSLINIEDLLCFLQKSHAKFLCFLDDDDSWAPEYISRLISVLIKTNNKYSQVNAISCHSNKVNEICEGNRIIINDTQPWNHYIPTGPIDFDLLYYINSIPLSSCVFFKKIAVDLLYNHNVNSPVFFWPFIIDFLSKYDLWVINEPLSFYHFRENLDYEFGNYSIINNEILEIDYTLKLRSLMRNNSNSLLLNSLLYKIINKNIHHKLSYIEDKIKGMVK</sequence>
<evidence type="ECO:0000313" key="2">
    <source>
        <dbReference type="Proteomes" id="UP001301152"/>
    </source>
</evidence>
<proteinExistence type="predicted"/>
<dbReference type="CDD" id="cd00761">
    <property type="entry name" value="Glyco_tranf_GTA_type"/>
    <property type="match status" value="1"/>
</dbReference>
<comment type="caution">
    <text evidence="1">The sequence shown here is derived from an EMBL/GenBank/DDBJ whole genome shotgun (WGS) entry which is preliminary data.</text>
</comment>
<name>A0ABT3QHL6_9PROT</name>
<gene>
    <name evidence="1" type="ORF">OQ497_12665</name>
</gene>
<dbReference type="EMBL" id="JAPIUZ010000014">
    <property type="protein sequence ID" value="MCX2564783.1"/>
    <property type="molecule type" value="Genomic_DNA"/>
</dbReference>
<organism evidence="1 2">
    <name type="scientific">Acetobacter thailandicus</name>
    <dbReference type="NCBI Taxonomy" id="1502842"/>
    <lineage>
        <taxon>Bacteria</taxon>
        <taxon>Pseudomonadati</taxon>
        <taxon>Pseudomonadota</taxon>
        <taxon>Alphaproteobacteria</taxon>
        <taxon>Acetobacterales</taxon>
        <taxon>Acetobacteraceae</taxon>
        <taxon>Acetobacter</taxon>
    </lineage>
</organism>
<dbReference type="Proteomes" id="UP001301152">
    <property type="component" value="Unassembled WGS sequence"/>
</dbReference>
<reference evidence="1 2" key="1">
    <citation type="submission" date="2022-11" db="EMBL/GenBank/DDBJ databases">
        <title>Genome sequencing of Acetobacter type strain.</title>
        <authorList>
            <person name="Heo J."/>
            <person name="Lee D."/>
            <person name="Han B.-H."/>
            <person name="Hong S.-B."/>
            <person name="Kwon S.-W."/>
        </authorList>
    </citation>
    <scope>NUCLEOTIDE SEQUENCE [LARGE SCALE GENOMIC DNA]</scope>
    <source>
        <strain evidence="1 2">KACC 21253</strain>
    </source>
</reference>